<dbReference type="EMBL" id="JAMAST010000003">
    <property type="protein sequence ID" value="MCL1631265.1"/>
    <property type="molecule type" value="Genomic_DNA"/>
</dbReference>
<feature type="transmembrane region" description="Helical" evidence="1">
    <location>
        <begin position="6"/>
        <end position="25"/>
    </location>
</feature>
<reference evidence="2 3" key="1">
    <citation type="submission" date="2022-05" db="EMBL/GenBank/DDBJ databases">
        <title>Sporolactobacillus sp nov CPB3-1, isolated from tree bark (Mangifera indica L.).</title>
        <authorList>
            <person name="Phuengjayaem S."/>
            <person name="Tanasupawat S."/>
        </authorList>
    </citation>
    <scope>NUCLEOTIDE SEQUENCE [LARGE SCALE GENOMIC DNA]</scope>
    <source>
        <strain evidence="2 3">CPB3-1</strain>
    </source>
</reference>
<keyword evidence="1" id="KW-0472">Membrane</keyword>
<keyword evidence="1" id="KW-1133">Transmembrane helix</keyword>
<dbReference type="Pfam" id="PF06612">
    <property type="entry name" value="DUF1146"/>
    <property type="match status" value="1"/>
</dbReference>
<evidence type="ECO:0000256" key="1">
    <source>
        <dbReference type="SAM" id="Phobius"/>
    </source>
</evidence>
<accession>A0ABT0M8Q5</accession>
<gene>
    <name evidence="2" type="ORF">M3N64_04790</name>
</gene>
<keyword evidence="3" id="KW-1185">Reference proteome</keyword>
<evidence type="ECO:0000313" key="3">
    <source>
        <dbReference type="Proteomes" id="UP001203004"/>
    </source>
</evidence>
<proteinExistence type="predicted"/>
<evidence type="ECO:0000313" key="2">
    <source>
        <dbReference type="EMBL" id="MCL1631265.1"/>
    </source>
</evidence>
<comment type="caution">
    <text evidence="2">The sequence shown here is derived from an EMBL/GenBank/DDBJ whole genome shotgun (WGS) entry which is preliminary data.</text>
</comment>
<dbReference type="Proteomes" id="UP001203004">
    <property type="component" value="Unassembled WGS sequence"/>
</dbReference>
<keyword evidence="1" id="KW-0812">Transmembrane</keyword>
<feature type="transmembrane region" description="Helical" evidence="1">
    <location>
        <begin position="45"/>
        <end position="68"/>
    </location>
</feature>
<organism evidence="2 3">
    <name type="scientific">Sporolactobacillus mangiferae</name>
    <dbReference type="NCBI Taxonomy" id="2940498"/>
    <lineage>
        <taxon>Bacteria</taxon>
        <taxon>Bacillati</taxon>
        <taxon>Bacillota</taxon>
        <taxon>Bacilli</taxon>
        <taxon>Bacillales</taxon>
        <taxon>Sporolactobacillaceae</taxon>
        <taxon>Sporolactobacillus</taxon>
    </lineage>
</organism>
<protein>
    <submittedName>
        <fullName evidence="2">DUF1146 family protein</fullName>
    </submittedName>
</protein>
<name>A0ABT0M8Q5_9BACL</name>
<dbReference type="NCBIfam" id="TIGR02327">
    <property type="entry name" value="int_mem_ywzB"/>
    <property type="match status" value="1"/>
</dbReference>
<sequence length="77" mass="8896">MVNSGIQALVSIFVHLTFLALTWWAMQSVNLKVMFRHPKSLQARVFCVLLAIAVSYPVAKFFLDYAIWSLMLPQMYE</sequence>
<dbReference type="RefSeq" id="WP_249099426.1">
    <property type="nucleotide sequence ID" value="NZ_JAMAST010000003.1"/>
</dbReference>
<dbReference type="InterPro" id="IPR009526">
    <property type="entry name" value="DUF1146"/>
</dbReference>